<dbReference type="PANTHER" id="PTHR34388">
    <property type="entry name" value="DNA POLYMERASE III SUBUNIT DELTA"/>
    <property type="match status" value="1"/>
</dbReference>
<feature type="domain" description="DNA polymerase III delta N-terminal" evidence="9">
    <location>
        <begin position="20"/>
        <end position="135"/>
    </location>
</feature>
<keyword evidence="6" id="KW-0239">DNA-directed DNA polymerase</keyword>
<evidence type="ECO:0000313" key="11">
    <source>
        <dbReference type="EMBL" id="SZD72892.1"/>
    </source>
</evidence>
<dbReference type="Pfam" id="PF06144">
    <property type="entry name" value="DNA_pol3_delta"/>
    <property type="match status" value="1"/>
</dbReference>
<keyword evidence="4" id="KW-0548">Nucleotidyltransferase</keyword>
<dbReference type="InterPro" id="IPR005790">
    <property type="entry name" value="DNA_polIII_delta"/>
</dbReference>
<evidence type="ECO:0000256" key="7">
    <source>
        <dbReference type="ARBA" id="ARBA00034754"/>
    </source>
</evidence>
<evidence type="ECO:0000256" key="6">
    <source>
        <dbReference type="ARBA" id="ARBA00022932"/>
    </source>
</evidence>
<dbReference type="Gene3D" id="1.10.8.60">
    <property type="match status" value="1"/>
</dbReference>
<evidence type="ECO:0000313" key="12">
    <source>
        <dbReference type="Proteomes" id="UP000262142"/>
    </source>
</evidence>
<evidence type="ECO:0000256" key="3">
    <source>
        <dbReference type="ARBA" id="ARBA00022679"/>
    </source>
</evidence>
<evidence type="ECO:0000259" key="9">
    <source>
        <dbReference type="Pfam" id="PF06144"/>
    </source>
</evidence>
<evidence type="ECO:0000256" key="1">
    <source>
        <dbReference type="ARBA" id="ARBA00012417"/>
    </source>
</evidence>
<dbReference type="OrthoDB" id="1172326at2"/>
<evidence type="ECO:0000259" key="10">
    <source>
        <dbReference type="Pfam" id="PF21694"/>
    </source>
</evidence>
<dbReference type="EC" id="2.7.7.7" evidence="1"/>
<gene>
    <name evidence="11" type="ORF">SAMEA104719789_01007</name>
</gene>
<dbReference type="GO" id="GO:0003677">
    <property type="term" value="F:DNA binding"/>
    <property type="evidence" value="ECO:0007669"/>
    <property type="project" value="InterPro"/>
</dbReference>
<comment type="similarity">
    <text evidence="7">Belongs to the DNA polymerase HolA subunit family.</text>
</comment>
<reference evidence="11 12" key="1">
    <citation type="submission" date="2018-09" db="EMBL/GenBank/DDBJ databases">
        <authorList>
            <consortium name="Pathogen Informatics"/>
        </authorList>
    </citation>
    <scope>NUCLEOTIDE SEQUENCE [LARGE SCALE GENOMIC DNA]</scope>
    <source>
        <strain evidence="11 12">OH-22767</strain>
    </source>
</reference>
<dbReference type="InterPro" id="IPR010372">
    <property type="entry name" value="DNA_pol3_delta_N"/>
</dbReference>
<dbReference type="Gene3D" id="3.40.50.300">
    <property type="entry name" value="P-loop containing nucleotide triphosphate hydrolases"/>
    <property type="match status" value="1"/>
</dbReference>
<name>A0A383TZ02_9FLAO</name>
<dbReference type="RefSeq" id="WP_119059341.1">
    <property type="nucleotide sequence ID" value="NZ_UNSC01000004.1"/>
</dbReference>
<dbReference type="NCBIfam" id="TIGR01128">
    <property type="entry name" value="holA"/>
    <property type="match status" value="1"/>
</dbReference>
<evidence type="ECO:0000256" key="8">
    <source>
        <dbReference type="ARBA" id="ARBA00049244"/>
    </source>
</evidence>
<dbReference type="InterPro" id="IPR048466">
    <property type="entry name" value="DNA_pol3_delta-like_C"/>
</dbReference>
<keyword evidence="12" id="KW-1185">Reference proteome</keyword>
<feature type="domain" description="DNA polymerase III delta subunit-like C-terminal" evidence="10">
    <location>
        <begin position="211"/>
        <end position="312"/>
    </location>
</feature>
<dbReference type="SUPFAM" id="SSF52540">
    <property type="entry name" value="P-loop containing nucleoside triphosphate hydrolases"/>
    <property type="match status" value="1"/>
</dbReference>
<dbReference type="EMBL" id="UNSC01000004">
    <property type="protein sequence ID" value="SZD72892.1"/>
    <property type="molecule type" value="Genomic_DNA"/>
</dbReference>
<evidence type="ECO:0000256" key="4">
    <source>
        <dbReference type="ARBA" id="ARBA00022695"/>
    </source>
</evidence>
<dbReference type="Gene3D" id="1.20.272.10">
    <property type="match status" value="1"/>
</dbReference>
<dbReference type="GO" id="GO:0003887">
    <property type="term" value="F:DNA-directed DNA polymerase activity"/>
    <property type="evidence" value="ECO:0007669"/>
    <property type="project" value="UniProtKB-KW"/>
</dbReference>
<evidence type="ECO:0000256" key="5">
    <source>
        <dbReference type="ARBA" id="ARBA00022705"/>
    </source>
</evidence>
<accession>A0A383TZ02</accession>
<keyword evidence="5" id="KW-0235">DNA replication</keyword>
<organism evidence="11 12">
    <name type="scientific">Candidatus Ornithobacterium hominis</name>
    <dbReference type="NCBI Taxonomy" id="2497989"/>
    <lineage>
        <taxon>Bacteria</taxon>
        <taxon>Pseudomonadati</taxon>
        <taxon>Bacteroidota</taxon>
        <taxon>Flavobacteriia</taxon>
        <taxon>Flavobacteriales</taxon>
        <taxon>Weeksellaceae</taxon>
        <taxon>Ornithobacterium</taxon>
    </lineage>
</organism>
<dbReference type="SUPFAM" id="SSF48019">
    <property type="entry name" value="post-AAA+ oligomerization domain-like"/>
    <property type="match status" value="1"/>
</dbReference>
<comment type="catalytic activity">
    <reaction evidence="8">
        <text>DNA(n) + a 2'-deoxyribonucleoside 5'-triphosphate = DNA(n+1) + diphosphate</text>
        <dbReference type="Rhea" id="RHEA:22508"/>
        <dbReference type="Rhea" id="RHEA-COMP:17339"/>
        <dbReference type="Rhea" id="RHEA-COMP:17340"/>
        <dbReference type="ChEBI" id="CHEBI:33019"/>
        <dbReference type="ChEBI" id="CHEBI:61560"/>
        <dbReference type="ChEBI" id="CHEBI:173112"/>
        <dbReference type="EC" id="2.7.7.7"/>
    </reaction>
</comment>
<dbReference type="PANTHER" id="PTHR34388:SF1">
    <property type="entry name" value="DNA POLYMERASE III SUBUNIT DELTA"/>
    <property type="match status" value="1"/>
</dbReference>
<dbReference type="GO" id="GO:0009360">
    <property type="term" value="C:DNA polymerase III complex"/>
    <property type="evidence" value="ECO:0007669"/>
    <property type="project" value="InterPro"/>
</dbReference>
<dbReference type="Pfam" id="PF21694">
    <property type="entry name" value="DNA_pol3_delta_C"/>
    <property type="match status" value="1"/>
</dbReference>
<dbReference type="Proteomes" id="UP000262142">
    <property type="component" value="Unassembled WGS sequence"/>
</dbReference>
<proteinExistence type="inferred from homology"/>
<dbReference type="GO" id="GO:0006261">
    <property type="term" value="P:DNA-templated DNA replication"/>
    <property type="evidence" value="ECO:0007669"/>
    <property type="project" value="TreeGrafter"/>
</dbReference>
<keyword evidence="3" id="KW-0808">Transferase</keyword>
<evidence type="ECO:0000256" key="2">
    <source>
        <dbReference type="ARBA" id="ARBA00017703"/>
    </source>
</evidence>
<protein>
    <recommendedName>
        <fullName evidence="2">DNA polymerase III subunit delta</fullName>
        <ecNumber evidence="1">2.7.7.7</ecNumber>
    </recommendedName>
</protein>
<dbReference type="AlphaFoldDB" id="A0A383TZ02"/>
<dbReference type="InterPro" id="IPR008921">
    <property type="entry name" value="DNA_pol3_clamp-load_cplx_C"/>
</dbReference>
<dbReference type="InterPro" id="IPR027417">
    <property type="entry name" value="P-loop_NTPase"/>
</dbReference>
<sequence length="335" mass="38624">MKDFTKYISQIKNKEFAPIYFLYGDETFFIDEITAALQENVLTEEEKAFNQHIFYANEIDAEDVILQARQYPMMAERQLIIVKEAQAYDKQLNAFEAYFKNPVPSTILVINYKYKKPDGRTAYAKAVKANGLLLESNKLYENQIPEWIYNLLKQKKLKAQPNVIQLLAESIGDDLSRISNEVKKLAMVLNPGEELTLELVEKHIGISKDYNIFELTKAIGVKNKKKAYLIAHHFTQNPKDHNFVFYLGLIFSFFHKLMLYHALPDKSRTSVAKILGVSPFFVKEYEIAAQNYPLKKVTAIISLLRDTDMKSKGLGVGSNTTEKDLYNELLFKILH</sequence>